<evidence type="ECO:0000256" key="4">
    <source>
        <dbReference type="ARBA" id="ARBA00022692"/>
    </source>
</evidence>
<dbReference type="CDD" id="cd12913">
    <property type="entry name" value="PDC1_MCP_like"/>
    <property type="match status" value="1"/>
</dbReference>
<feature type="transmembrane region" description="Helical" evidence="10">
    <location>
        <begin position="309"/>
        <end position="329"/>
    </location>
</feature>
<dbReference type="SMART" id="SM00283">
    <property type="entry name" value="MA"/>
    <property type="match status" value="1"/>
</dbReference>
<dbReference type="Pfam" id="PF00672">
    <property type="entry name" value="HAMP"/>
    <property type="match status" value="1"/>
</dbReference>
<dbReference type="InterPro" id="IPR033479">
    <property type="entry name" value="dCache_1"/>
</dbReference>
<dbReference type="CDD" id="cd06225">
    <property type="entry name" value="HAMP"/>
    <property type="match status" value="1"/>
</dbReference>
<accession>A0A1G5JN69</accession>
<feature type="domain" description="HAMP" evidence="12">
    <location>
        <begin position="330"/>
        <end position="382"/>
    </location>
</feature>
<evidence type="ECO:0000256" key="6">
    <source>
        <dbReference type="ARBA" id="ARBA00023136"/>
    </source>
</evidence>
<evidence type="ECO:0000256" key="1">
    <source>
        <dbReference type="ARBA" id="ARBA00004651"/>
    </source>
</evidence>
<proteinExistence type="inferred from homology"/>
<dbReference type="InterPro" id="IPR003660">
    <property type="entry name" value="HAMP_dom"/>
</dbReference>
<dbReference type="SMART" id="SM00304">
    <property type="entry name" value="HAMP"/>
    <property type="match status" value="1"/>
</dbReference>
<dbReference type="PROSITE" id="PS50111">
    <property type="entry name" value="CHEMOTAXIS_TRANSDUC_2"/>
    <property type="match status" value="1"/>
</dbReference>
<evidence type="ECO:0000256" key="2">
    <source>
        <dbReference type="ARBA" id="ARBA00022475"/>
    </source>
</evidence>
<dbReference type="PANTHER" id="PTHR32089">
    <property type="entry name" value="METHYL-ACCEPTING CHEMOTAXIS PROTEIN MCPB"/>
    <property type="match status" value="1"/>
</dbReference>
<dbReference type="InterPro" id="IPR029151">
    <property type="entry name" value="Sensor-like_sf"/>
</dbReference>
<keyword evidence="6 10" id="KW-0472">Membrane</keyword>
<dbReference type="GO" id="GO:0006935">
    <property type="term" value="P:chemotaxis"/>
    <property type="evidence" value="ECO:0007669"/>
    <property type="project" value="UniProtKB-KW"/>
</dbReference>
<dbReference type="EMBL" id="FMUS01000020">
    <property type="protein sequence ID" value="SCY89330.1"/>
    <property type="molecule type" value="Genomic_DNA"/>
</dbReference>
<keyword evidence="5 10" id="KW-1133">Transmembrane helix</keyword>
<dbReference type="SUPFAM" id="SSF58104">
    <property type="entry name" value="Methyl-accepting chemotaxis protein (MCP) signaling domain"/>
    <property type="match status" value="1"/>
</dbReference>
<evidence type="ECO:0000256" key="10">
    <source>
        <dbReference type="SAM" id="Phobius"/>
    </source>
</evidence>
<dbReference type="SUPFAM" id="SSF103190">
    <property type="entry name" value="Sensory domain-like"/>
    <property type="match status" value="1"/>
</dbReference>
<dbReference type="AlphaFoldDB" id="A0A1G5JN69"/>
<keyword evidence="14" id="KW-1185">Reference proteome</keyword>
<keyword evidence="4 10" id="KW-0812">Transmembrane</keyword>
<gene>
    <name evidence="13" type="ORF">SAMN03080606_02922</name>
</gene>
<dbReference type="GO" id="GO:0007165">
    <property type="term" value="P:signal transduction"/>
    <property type="evidence" value="ECO:0007669"/>
    <property type="project" value="UniProtKB-KW"/>
</dbReference>
<organism evidence="13 14">
    <name type="scientific">Alkaliphilus peptidifermentans DSM 18978</name>
    <dbReference type="NCBI Taxonomy" id="1120976"/>
    <lineage>
        <taxon>Bacteria</taxon>
        <taxon>Bacillati</taxon>
        <taxon>Bacillota</taxon>
        <taxon>Clostridia</taxon>
        <taxon>Peptostreptococcales</taxon>
        <taxon>Natronincolaceae</taxon>
        <taxon>Alkaliphilus</taxon>
    </lineage>
</organism>
<keyword evidence="7 9" id="KW-0807">Transducer</keyword>
<feature type="domain" description="Methyl-accepting transducer" evidence="11">
    <location>
        <begin position="401"/>
        <end position="651"/>
    </location>
</feature>
<dbReference type="PANTHER" id="PTHR32089:SF114">
    <property type="entry name" value="METHYL-ACCEPTING CHEMOTAXIS PROTEIN MCPB"/>
    <property type="match status" value="1"/>
</dbReference>
<name>A0A1G5JN69_9FIRM</name>
<dbReference type="GO" id="GO:0005886">
    <property type="term" value="C:plasma membrane"/>
    <property type="evidence" value="ECO:0007669"/>
    <property type="project" value="UniProtKB-SubCell"/>
</dbReference>
<comment type="similarity">
    <text evidence="8">Belongs to the methyl-accepting chemotaxis (MCP) protein family.</text>
</comment>
<keyword evidence="2" id="KW-1003">Cell membrane</keyword>
<evidence type="ECO:0000313" key="14">
    <source>
        <dbReference type="Proteomes" id="UP000198636"/>
    </source>
</evidence>
<evidence type="ECO:0000256" key="3">
    <source>
        <dbReference type="ARBA" id="ARBA00022500"/>
    </source>
</evidence>
<dbReference type="Proteomes" id="UP000198636">
    <property type="component" value="Unassembled WGS sequence"/>
</dbReference>
<keyword evidence="3" id="KW-0145">Chemotaxis</keyword>
<evidence type="ECO:0000256" key="7">
    <source>
        <dbReference type="ARBA" id="ARBA00023224"/>
    </source>
</evidence>
<dbReference type="Pfam" id="PF02743">
    <property type="entry name" value="dCache_1"/>
    <property type="match status" value="1"/>
</dbReference>
<dbReference type="CDD" id="cd12912">
    <property type="entry name" value="PDC2_MCP_like"/>
    <property type="match status" value="1"/>
</dbReference>
<comment type="subcellular location">
    <subcellularLocation>
        <location evidence="1">Cell membrane</location>
        <topology evidence="1">Multi-pass membrane protein</topology>
    </subcellularLocation>
</comment>
<protein>
    <submittedName>
        <fullName evidence="13">Methyl-accepting chemotaxis protein</fullName>
    </submittedName>
</protein>
<dbReference type="Gene3D" id="1.10.8.500">
    <property type="entry name" value="HAMP domain in histidine kinase"/>
    <property type="match status" value="1"/>
</dbReference>
<dbReference type="InterPro" id="IPR004089">
    <property type="entry name" value="MCPsignal_dom"/>
</dbReference>
<reference evidence="13 14" key="1">
    <citation type="submission" date="2016-10" db="EMBL/GenBank/DDBJ databases">
        <authorList>
            <person name="de Groot N.N."/>
        </authorList>
    </citation>
    <scope>NUCLEOTIDE SEQUENCE [LARGE SCALE GENOMIC DNA]</scope>
    <source>
        <strain evidence="13 14">DSM 18978</strain>
    </source>
</reference>
<dbReference type="Pfam" id="PF00015">
    <property type="entry name" value="MCPsignal"/>
    <property type="match status" value="1"/>
</dbReference>
<evidence type="ECO:0000256" key="9">
    <source>
        <dbReference type="PROSITE-ProRule" id="PRU00284"/>
    </source>
</evidence>
<dbReference type="STRING" id="1120976.SAMN03080606_02922"/>
<evidence type="ECO:0000256" key="5">
    <source>
        <dbReference type="ARBA" id="ARBA00022989"/>
    </source>
</evidence>
<dbReference type="Gene3D" id="3.30.450.20">
    <property type="entry name" value="PAS domain"/>
    <property type="match status" value="2"/>
</dbReference>
<evidence type="ECO:0000259" key="12">
    <source>
        <dbReference type="PROSITE" id="PS50885"/>
    </source>
</evidence>
<dbReference type="OrthoDB" id="13222at2"/>
<evidence type="ECO:0000313" key="13">
    <source>
        <dbReference type="EMBL" id="SCY89330.1"/>
    </source>
</evidence>
<feature type="transmembrane region" description="Helical" evidence="10">
    <location>
        <begin position="24"/>
        <end position="44"/>
    </location>
</feature>
<dbReference type="CDD" id="cd11386">
    <property type="entry name" value="MCP_signal"/>
    <property type="match status" value="1"/>
</dbReference>
<sequence length="688" mass="75292">MNKKGSKQNNISNMITSNRVRNRLIIIMIIIIVLPVSILGYLTYSKAYEILDEKLILTTEQTTKEAGAALHEYLRGIEKQVAALAENSLVMKLAKEEASVELEDSNSAISYYDLAMEILANINHNNETVLNTYIGTEKKGMYLYPSGNLPDGYDPTQRPWYTTALSHQNRVVWSDPYIDTDSGEITITAAKAIIDNGRVVGVIGFDVDMKELTNKLANVKLGQEGYLILGNDNGMVIVHPQSEMVGTSDITLQSFWQEVSSKTNGFIRYQIDKENKFMSFITIPGTGWKLMGAMEEHELISSTSEIRNYITVGIAFAIAIGVVMALLLARMISVPLNKLKESFSRAAKGDLSVRATVSSKDEFGHLSDSFNSMMEDITILISEVKESSMIVASSSDTLAQITAQTTAATNEVAITIEEIAKSSGEQAKDTEIGAYKVNEIANRIEEVEKATGEMNQYAEVTGKLSSKGLQAIDMLTSKSVQSANSAKVINEIILKVNQSSDSIGTITQTINQIADQTNLLALNAAIEAARAGEAGKGFAVVADEIRKLAEQSGSATKEINGLIQSMQERSRVAVEAMEEANEIVKEQELAVSETENIFKEISDSISLFMKKVIDIKNYSTEMNKKKDEIVIVIENVSATSEETSAATQQVSAATEEQLSSIEEVESYAQELSSLSAKLIKSVENFKIN</sequence>
<evidence type="ECO:0000256" key="8">
    <source>
        <dbReference type="ARBA" id="ARBA00029447"/>
    </source>
</evidence>
<dbReference type="PROSITE" id="PS50885">
    <property type="entry name" value="HAMP"/>
    <property type="match status" value="1"/>
</dbReference>
<dbReference type="RefSeq" id="WP_091545114.1">
    <property type="nucleotide sequence ID" value="NZ_FMUS01000020.1"/>
</dbReference>
<dbReference type="Gene3D" id="1.10.287.950">
    <property type="entry name" value="Methyl-accepting chemotaxis protein"/>
    <property type="match status" value="1"/>
</dbReference>
<evidence type="ECO:0000259" key="11">
    <source>
        <dbReference type="PROSITE" id="PS50111"/>
    </source>
</evidence>